<accession>A0A829WRS8</accession>
<sequence>MEREERRDQRSGAEKLLACIDATLLGLAQLRAQAGIYEYIPAARLTTRLCGIILSPTLLPVPPIRPTAHTVETLLDLLSRLQEMGAAPDHY</sequence>
<dbReference type="EMBL" id="BARJ01000012">
    <property type="protein sequence ID" value="GEM17885.1"/>
    <property type="molecule type" value="Genomic_DNA"/>
</dbReference>
<reference evidence="1 2" key="1">
    <citation type="submission" date="2013-04" db="EMBL/GenBank/DDBJ databases">
        <title>Gluconobacter oxydans NBRC 3293 whole genome sequence.</title>
        <authorList>
            <person name="Matsutani M."/>
            <person name="Yakushi T."/>
            <person name="Matsushita K."/>
        </authorList>
    </citation>
    <scope>NUCLEOTIDE SEQUENCE [LARGE SCALE GENOMIC DNA]</scope>
    <source>
        <strain evidence="1 2">NBRC 3293</strain>
    </source>
</reference>
<organism evidence="1 2">
    <name type="scientific">Gluconobacter oxydans NBRC 3293</name>
    <dbReference type="NCBI Taxonomy" id="1315969"/>
    <lineage>
        <taxon>Bacteria</taxon>
        <taxon>Pseudomonadati</taxon>
        <taxon>Pseudomonadota</taxon>
        <taxon>Alphaproteobacteria</taxon>
        <taxon>Acetobacterales</taxon>
        <taxon>Acetobacteraceae</taxon>
        <taxon>Gluconobacter</taxon>
    </lineage>
</organism>
<proteinExistence type="predicted"/>
<dbReference type="Proteomes" id="UP000484858">
    <property type="component" value="Unassembled WGS sequence"/>
</dbReference>
<comment type="caution">
    <text evidence="1">The sequence shown here is derived from an EMBL/GenBank/DDBJ whole genome shotgun (WGS) entry which is preliminary data.</text>
</comment>
<dbReference type="RefSeq" id="WP_172493336.1">
    <property type="nucleotide sequence ID" value="NZ_BARJ01000012.1"/>
</dbReference>
<name>A0A829WRS8_GLUOY</name>
<evidence type="ECO:0000313" key="1">
    <source>
        <dbReference type="EMBL" id="GEM17885.1"/>
    </source>
</evidence>
<evidence type="ECO:0000313" key="2">
    <source>
        <dbReference type="Proteomes" id="UP000484858"/>
    </source>
</evidence>
<dbReference type="AlphaFoldDB" id="A0A829WRS8"/>
<protein>
    <submittedName>
        <fullName evidence="1">Uncharacterized protein</fullName>
    </submittedName>
</protein>
<gene>
    <name evidence="1" type="ORF">NBRC3293_2382</name>
</gene>